<dbReference type="CDD" id="cd04301">
    <property type="entry name" value="NAT_SF"/>
    <property type="match status" value="1"/>
</dbReference>
<dbReference type="RefSeq" id="WP_172231342.1">
    <property type="nucleotide sequence ID" value="NZ_CP035946.1"/>
</dbReference>
<feature type="domain" description="N-acetyltransferase" evidence="3">
    <location>
        <begin position="2"/>
        <end position="157"/>
    </location>
</feature>
<dbReference type="InterPro" id="IPR051016">
    <property type="entry name" value="Diverse_Substrate_AcTransf"/>
</dbReference>
<dbReference type="Gene3D" id="3.40.630.30">
    <property type="match status" value="1"/>
</dbReference>
<dbReference type="InterPro" id="IPR016181">
    <property type="entry name" value="Acyl_CoA_acyltransferase"/>
</dbReference>
<keyword evidence="2" id="KW-0012">Acyltransferase</keyword>
<reference evidence="4 5" key="1">
    <citation type="submission" date="2020-07" db="EMBL/GenBank/DDBJ databases">
        <title>Transfer of Campylobacter canadensis to the novel genus Avispirillum gen. nov., that also includes two novel species recovered from migratory waterfowl: Avispirillum anseris sp. nov. and Avispirillum brantae sp. nov.</title>
        <authorList>
            <person name="Miller W.G."/>
            <person name="Chapman M.H."/>
            <person name="Yee E."/>
            <person name="Inglis G.D."/>
        </authorList>
    </citation>
    <scope>NUCLEOTIDE SEQUENCE [LARGE SCALE GENOMIC DNA]</scope>
    <source>
        <strain evidence="4 5">L283</strain>
    </source>
</reference>
<comment type="caution">
    <text evidence="4">The sequence shown here is derived from an EMBL/GenBank/DDBJ whole genome shotgun (WGS) entry which is preliminary data.</text>
</comment>
<sequence length="159" mass="18683">MIKIKEANVNDVSIILDFIKDLAEYENMSHLVSANEDLLRKNIFENKYAKVLLAYYDNKIAAMALYFYNFSTFLAKGGIYLEDLFVKKEFRNKKIASHLFRRLAQIAVENDLARIDFVCLKDNDLALNYYDRIGAKIQDEWHLLRLNSDDILKLSKKEF</sequence>
<name>A0ABS7WTA5_9BACT</name>
<dbReference type="PANTHER" id="PTHR10545:SF29">
    <property type="entry name" value="GH14572P-RELATED"/>
    <property type="match status" value="1"/>
</dbReference>
<accession>A0ABS7WTA5</accession>
<evidence type="ECO:0000313" key="5">
    <source>
        <dbReference type="Proteomes" id="UP000786183"/>
    </source>
</evidence>
<dbReference type="EMBL" id="JACGBB010000024">
    <property type="protein sequence ID" value="MBZ7988004.1"/>
    <property type="molecule type" value="Genomic_DNA"/>
</dbReference>
<protein>
    <submittedName>
        <fullName evidence="4">GNAT family N-acetyltransferase</fullName>
    </submittedName>
</protein>
<dbReference type="Pfam" id="PF00583">
    <property type="entry name" value="Acetyltransf_1"/>
    <property type="match status" value="1"/>
</dbReference>
<evidence type="ECO:0000259" key="3">
    <source>
        <dbReference type="PROSITE" id="PS51186"/>
    </source>
</evidence>
<dbReference type="PROSITE" id="PS51186">
    <property type="entry name" value="GNAT"/>
    <property type="match status" value="1"/>
</dbReference>
<dbReference type="PANTHER" id="PTHR10545">
    <property type="entry name" value="DIAMINE N-ACETYLTRANSFERASE"/>
    <property type="match status" value="1"/>
</dbReference>
<evidence type="ECO:0000256" key="2">
    <source>
        <dbReference type="ARBA" id="ARBA00023315"/>
    </source>
</evidence>
<gene>
    <name evidence="4" type="ORF">AVCANL283_07860</name>
</gene>
<keyword evidence="1" id="KW-0808">Transferase</keyword>
<dbReference type="InterPro" id="IPR000182">
    <property type="entry name" value="GNAT_dom"/>
</dbReference>
<keyword evidence="5" id="KW-1185">Reference proteome</keyword>
<dbReference type="SUPFAM" id="SSF55729">
    <property type="entry name" value="Acyl-CoA N-acyltransferases (Nat)"/>
    <property type="match status" value="1"/>
</dbReference>
<evidence type="ECO:0000313" key="4">
    <source>
        <dbReference type="EMBL" id="MBZ7988004.1"/>
    </source>
</evidence>
<organism evidence="4 5">
    <name type="scientific">Campylobacter canadensis</name>
    <dbReference type="NCBI Taxonomy" id="449520"/>
    <lineage>
        <taxon>Bacteria</taxon>
        <taxon>Pseudomonadati</taxon>
        <taxon>Campylobacterota</taxon>
        <taxon>Epsilonproteobacteria</taxon>
        <taxon>Campylobacterales</taxon>
        <taxon>Campylobacteraceae</taxon>
        <taxon>Campylobacter</taxon>
    </lineage>
</organism>
<dbReference type="Proteomes" id="UP000786183">
    <property type="component" value="Unassembled WGS sequence"/>
</dbReference>
<proteinExistence type="predicted"/>
<evidence type="ECO:0000256" key="1">
    <source>
        <dbReference type="ARBA" id="ARBA00022679"/>
    </source>
</evidence>